<dbReference type="Proteomes" id="UP001151532">
    <property type="component" value="Chromosome 10"/>
</dbReference>
<reference evidence="4" key="1">
    <citation type="submission" date="2022-11" db="EMBL/GenBank/DDBJ databases">
        <authorList>
            <person name="Hyden B.L."/>
            <person name="Feng K."/>
            <person name="Yates T."/>
            <person name="Jawdy S."/>
            <person name="Smart L.B."/>
            <person name="Muchero W."/>
        </authorList>
    </citation>
    <scope>NUCLEOTIDE SEQUENCE</scope>
    <source>
        <tissue evidence="4">Shoot tip</tissue>
    </source>
</reference>
<sequence>MLNKWTRSLRFPIKPSILASLSSLIFSKLPVSSASNLAAAAATTPIAQISTDPVHAILSGFRDLGFRQFVSGHYFKDLVLMLNQAQMDDVIQSLSVENADFVVDFYHLLRNEFGFQHSRGSRFVVSHVLARKRSFKGLRLVLDQMLQEEGTGSAPLLCKLLFSSFKSWDSSNVVWDMLAFIYSRFGMVHDALFVLVKMKEQNLRPSIQTYNSLLYNLRHTDIMWDVYNDIKDSGAPQSARTSSIIVDGLCGQSRFQDAVFFLRQNDGKEFAPSVVSFNTIISRSCKLGLADVAKSFFCMMLKYGILPDTYSYNILIHGLIVAGSMEEALELTNDMEKQGLQPDMVTYKIIAKGFHLLSLMSGAREIIQKMLTDEKVKPDLVTYTILICGHCQMGNIEEALRLRRDLLSSGFQLNVILYSVLLSSLCKRGLVDEALQLLYEMEANSLQPDLVTYSILIHGLCKQGKVQQAIQLYKEMCFNRIFPNSFAHSSILKGLCEKGMLSEARMYFDSLIMSNLKPDVILYNIMIDGYVKLGDIEEAVRLYKKLRDKAITPSVVTFNSLIYGFCKNRKVVEARRLLDTIKLHGLEPSAVTYTTLMNAYCEEEPTPATYNILIDGLCRYGDVKDADCVLVSLQERNISLTKVAYTTMIKAHCVRGDAQRAVKVFHQMVEKGFEVSIKDYSAVINRLCKRCLTNEAKYFFCIMLSDGVTPDQEIFVMMLNAFHRAGHVHSVFELLADNIDSIRSLASSSSRPQQSSPLAMSRGEIMGKALNSVISRNLLKDLRFSSSDANKIVKAGRNGVS</sequence>
<feature type="repeat" description="PPR" evidence="3">
    <location>
        <begin position="606"/>
        <end position="640"/>
    </location>
</feature>
<keyword evidence="2" id="KW-0677">Repeat</keyword>
<feature type="repeat" description="PPR" evidence="3">
    <location>
        <begin position="641"/>
        <end position="675"/>
    </location>
</feature>
<comment type="similarity">
    <text evidence="1">Belongs to the PPR family. P subfamily.</text>
</comment>
<feature type="repeat" description="PPR" evidence="3">
    <location>
        <begin position="379"/>
        <end position="413"/>
    </location>
</feature>
<dbReference type="SUPFAM" id="SSF81901">
    <property type="entry name" value="HCP-like"/>
    <property type="match status" value="1"/>
</dbReference>
<proteinExistence type="inferred from homology"/>
<dbReference type="InterPro" id="IPR002885">
    <property type="entry name" value="PPR_rpt"/>
</dbReference>
<accession>A0A9Q0Z263</accession>
<feature type="repeat" description="PPR" evidence="3">
    <location>
        <begin position="171"/>
        <end position="205"/>
    </location>
</feature>
<evidence type="ECO:0000256" key="1">
    <source>
        <dbReference type="ARBA" id="ARBA00007626"/>
    </source>
</evidence>
<comment type="caution">
    <text evidence="4">The sequence shown here is derived from an EMBL/GenBank/DDBJ whole genome shotgun (WGS) entry which is preliminary data.</text>
</comment>
<dbReference type="Gene3D" id="1.25.40.10">
    <property type="entry name" value="Tetratricopeptide repeat domain"/>
    <property type="match status" value="6"/>
</dbReference>
<reference evidence="4" key="2">
    <citation type="journal article" date="2023" name="Int. J. Mol. Sci.">
        <title>De Novo Assembly and Annotation of 11 Diverse Shrub Willow (Salix) Genomes Reveals Novel Gene Organization in Sex-Linked Regions.</title>
        <authorList>
            <person name="Hyden B."/>
            <person name="Feng K."/>
            <person name="Yates T.B."/>
            <person name="Jawdy S."/>
            <person name="Cereghino C."/>
            <person name="Smart L.B."/>
            <person name="Muchero W."/>
        </authorList>
    </citation>
    <scope>NUCLEOTIDE SEQUENCE</scope>
    <source>
        <tissue evidence="4">Shoot tip</tissue>
    </source>
</reference>
<name>A0A9Q0Z263_SALPP</name>
<feature type="repeat" description="PPR" evidence="3">
    <location>
        <begin position="676"/>
        <end position="710"/>
    </location>
</feature>
<gene>
    <name evidence="4" type="ORF">OIU79_006484</name>
</gene>
<feature type="repeat" description="PPR" evidence="3">
    <location>
        <begin position="273"/>
        <end position="307"/>
    </location>
</feature>
<protein>
    <submittedName>
        <fullName evidence="4">PENTATRICOPEPTIDE REPEAT-CONTAINING PROTEIN PET309 MITOCHONDRIAL</fullName>
    </submittedName>
</protein>
<dbReference type="Pfam" id="PF01535">
    <property type="entry name" value="PPR"/>
    <property type="match status" value="3"/>
</dbReference>
<organism evidence="4 5">
    <name type="scientific">Salix purpurea</name>
    <name type="common">Purple osier willow</name>
    <dbReference type="NCBI Taxonomy" id="77065"/>
    <lineage>
        <taxon>Eukaryota</taxon>
        <taxon>Viridiplantae</taxon>
        <taxon>Streptophyta</taxon>
        <taxon>Embryophyta</taxon>
        <taxon>Tracheophyta</taxon>
        <taxon>Spermatophyta</taxon>
        <taxon>Magnoliopsida</taxon>
        <taxon>eudicotyledons</taxon>
        <taxon>Gunneridae</taxon>
        <taxon>Pentapetalae</taxon>
        <taxon>rosids</taxon>
        <taxon>fabids</taxon>
        <taxon>Malpighiales</taxon>
        <taxon>Salicaceae</taxon>
        <taxon>Saliceae</taxon>
        <taxon>Salix</taxon>
    </lineage>
</organism>
<keyword evidence="5" id="KW-1185">Reference proteome</keyword>
<dbReference type="OrthoDB" id="185373at2759"/>
<dbReference type="AlphaFoldDB" id="A0A9Q0Z263"/>
<dbReference type="Pfam" id="PF13041">
    <property type="entry name" value="PPR_2"/>
    <property type="match status" value="4"/>
</dbReference>
<dbReference type="PROSITE" id="PS51375">
    <property type="entry name" value="PPR"/>
    <property type="match status" value="12"/>
</dbReference>
<feature type="repeat" description="PPR" evidence="3">
    <location>
        <begin position="449"/>
        <end position="483"/>
    </location>
</feature>
<feature type="repeat" description="PPR" evidence="3">
    <location>
        <begin position="484"/>
        <end position="518"/>
    </location>
</feature>
<feature type="repeat" description="PPR" evidence="3">
    <location>
        <begin position="308"/>
        <end position="342"/>
    </location>
</feature>
<evidence type="ECO:0000313" key="5">
    <source>
        <dbReference type="Proteomes" id="UP001151532"/>
    </source>
</evidence>
<dbReference type="EMBL" id="JAPFFK010000014">
    <property type="protein sequence ID" value="KAJ6718617.1"/>
    <property type="molecule type" value="Genomic_DNA"/>
</dbReference>
<dbReference type="Pfam" id="PF12854">
    <property type="entry name" value="PPR_1"/>
    <property type="match status" value="1"/>
</dbReference>
<feature type="repeat" description="PPR" evidence="3">
    <location>
        <begin position="519"/>
        <end position="553"/>
    </location>
</feature>
<evidence type="ECO:0000256" key="2">
    <source>
        <dbReference type="ARBA" id="ARBA00022737"/>
    </source>
</evidence>
<evidence type="ECO:0000313" key="4">
    <source>
        <dbReference type="EMBL" id="KAJ6718617.1"/>
    </source>
</evidence>
<dbReference type="PANTHER" id="PTHR47941">
    <property type="entry name" value="PENTATRICOPEPTIDE REPEAT-CONTAINING PROTEIN 3, MITOCHONDRIAL"/>
    <property type="match status" value="1"/>
</dbReference>
<feature type="repeat" description="PPR" evidence="3">
    <location>
        <begin position="554"/>
        <end position="588"/>
    </location>
</feature>
<feature type="repeat" description="PPR" evidence="3">
    <location>
        <begin position="414"/>
        <end position="448"/>
    </location>
</feature>
<dbReference type="InterPro" id="IPR011990">
    <property type="entry name" value="TPR-like_helical_dom_sf"/>
</dbReference>
<dbReference type="Pfam" id="PF13812">
    <property type="entry name" value="PPR_3"/>
    <property type="match status" value="1"/>
</dbReference>
<dbReference type="NCBIfam" id="TIGR00756">
    <property type="entry name" value="PPR"/>
    <property type="match status" value="11"/>
</dbReference>
<evidence type="ECO:0000256" key="3">
    <source>
        <dbReference type="PROSITE-ProRule" id="PRU00708"/>
    </source>
</evidence>